<feature type="transmembrane region" description="Helical" evidence="1">
    <location>
        <begin position="315"/>
        <end position="336"/>
    </location>
</feature>
<feature type="transmembrane region" description="Helical" evidence="1">
    <location>
        <begin position="199"/>
        <end position="222"/>
    </location>
</feature>
<sequence length="375" mass="40785">MRKGGELRALTSVRGIAAWFVVLYHIRLSVAGLPAQWVAIFARGYLAVDFFFLLSGFVIWLTWGERLRAGGWAAVPHFLQKRLARIWPLHLFMLAGAVALAVLLAATGRQDPYHYPFAELPLHALLLQNWGFTDHLAWNDPSWSISTEFGAYLLFPLLCFAIDWRRVPTAAILAAVTALFLLLHAVMAGHGAATLGAHIARFGLLRCLIEFAAGTAICALWSRWRDAPALPASLGGLAGAALFACWFGGALPETVAIPPAFAALLLALALTSDRRRNPLEIAPLHYLGEISYATYLGHFLLFVVFKLAFVDDAHAIPPILIGLFLAMVLASSVALYHMVERPAQAWVNALRLPGGREAGLRPPPSPPPGPRSTPC</sequence>
<feature type="transmembrane region" description="Helical" evidence="1">
    <location>
        <begin position="38"/>
        <end position="63"/>
    </location>
</feature>
<feature type="transmembrane region" description="Helical" evidence="1">
    <location>
        <begin position="143"/>
        <end position="162"/>
    </location>
</feature>
<evidence type="ECO:0000313" key="4">
    <source>
        <dbReference type="Proteomes" id="UP001419910"/>
    </source>
</evidence>
<keyword evidence="3" id="KW-0808">Transferase</keyword>
<feature type="transmembrane region" description="Helical" evidence="1">
    <location>
        <begin position="84"/>
        <end position="106"/>
    </location>
</feature>
<organism evidence="3 4">
    <name type="scientific">Sphingomonas oligophenolica</name>
    <dbReference type="NCBI Taxonomy" id="301154"/>
    <lineage>
        <taxon>Bacteria</taxon>
        <taxon>Pseudomonadati</taxon>
        <taxon>Pseudomonadota</taxon>
        <taxon>Alphaproteobacteria</taxon>
        <taxon>Sphingomonadales</taxon>
        <taxon>Sphingomonadaceae</taxon>
        <taxon>Sphingomonas</taxon>
    </lineage>
</organism>
<feature type="transmembrane region" description="Helical" evidence="1">
    <location>
        <begin position="169"/>
        <end position="187"/>
    </location>
</feature>
<keyword evidence="1" id="KW-1133">Transmembrane helix</keyword>
<dbReference type="Pfam" id="PF01757">
    <property type="entry name" value="Acyl_transf_3"/>
    <property type="match status" value="1"/>
</dbReference>
<feature type="transmembrane region" description="Helical" evidence="1">
    <location>
        <begin position="7"/>
        <end position="26"/>
    </location>
</feature>
<dbReference type="PANTHER" id="PTHR23028:SF53">
    <property type="entry name" value="ACYL_TRANSF_3 DOMAIN-CONTAINING PROTEIN"/>
    <property type="match status" value="1"/>
</dbReference>
<proteinExistence type="predicted"/>
<keyword evidence="1" id="KW-0472">Membrane</keyword>
<evidence type="ECO:0000313" key="3">
    <source>
        <dbReference type="EMBL" id="MEN2789219.1"/>
    </source>
</evidence>
<feature type="transmembrane region" description="Helical" evidence="1">
    <location>
        <begin position="255"/>
        <end position="271"/>
    </location>
</feature>
<dbReference type="EMBL" id="JBDIME010000003">
    <property type="protein sequence ID" value="MEN2789219.1"/>
    <property type="molecule type" value="Genomic_DNA"/>
</dbReference>
<gene>
    <name evidence="3" type="ORF">ABC974_06250</name>
</gene>
<feature type="transmembrane region" description="Helical" evidence="1">
    <location>
        <begin position="292"/>
        <end position="309"/>
    </location>
</feature>
<dbReference type="InterPro" id="IPR002656">
    <property type="entry name" value="Acyl_transf_3_dom"/>
</dbReference>
<dbReference type="Proteomes" id="UP001419910">
    <property type="component" value="Unassembled WGS sequence"/>
</dbReference>
<dbReference type="PANTHER" id="PTHR23028">
    <property type="entry name" value="ACETYLTRANSFERASE"/>
    <property type="match status" value="1"/>
</dbReference>
<protein>
    <submittedName>
        <fullName evidence="3">Acyltransferase</fullName>
        <ecNumber evidence="3">2.3.-.-</ecNumber>
    </submittedName>
</protein>
<feature type="domain" description="Acyltransferase 3" evidence="2">
    <location>
        <begin position="9"/>
        <end position="336"/>
    </location>
</feature>
<dbReference type="InterPro" id="IPR050879">
    <property type="entry name" value="Acyltransferase_3"/>
</dbReference>
<dbReference type="RefSeq" id="WP_343891874.1">
    <property type="nucleotide sequence ID" value="NZ_BAAAEH010000047.1"/>
</dbReference>
<evidence type="ECO:0000256" key="1">
    <source>
        <dbReference type="SAM" id="Phobius"/>
    </source>
</evidence>
<reference evidence="3 4" key="1">
    <citation type="submission" date="2024-05" db="EMBL/GenBank/DDBJ databases">
        <authorList>
            <person name="Liu Q."/>
            <person name="Xin Y.-H."/>
        </authorList>
    </citation>
    <scope>NUCLEOTIDE SEQUENCE [LARGE SCALE GENOMIC DNA]</scope>
    <source>
        <strain evidence="3 4">CGMCC 1.10181</strain>
    </source>
</reference>
<keyword evidence="3" id="KW-0012">Acyltransferase</keyword>
<comment type="caution">
    <text evidence="3">The sequence shown here is derived from an EMBL/GenBank/DDBJ whole genome shotgun (WGS) entry which is preliminary data.</text>
</comment>
<dbReference type="EC" id="2.3.-.-" evidence="3"/>
<keyword evidence="4" id="KW-1185">Reference proteome</keyword>
<dbReference type="GO" id="GO:0016746">
    <property type="term" value="F:acyltransferase activity"/>
    <property type="evidence" value="ECO:0007669"/>
    <property type="project" value="UniProtKB-KW"/>
</dbReference>
<keyword evidence="1" id="KW-0812">Transmembrane</keyword>
<accession>A0ABU9Y0A7</accession>
<evidence type="ECO:0000259" key="2">
    <source>
        <dbReference type="Pfam" id="PF01757"/>
    </source>
</evidence>
<feature type="transmembrane region" description="Helical" evidence="1">
    <location>
        <begin position="229"/>
        <end position="249"/>
    </location>
</feature>
<name>A0ABU9Y0A7_9SPHN</name>